<dbReference type="PROSITE" id="PS50825">
    <property type="entry name" value="HYR"/>
    <property type="match status" value="2"/>
</dbReference>
<evidence type="ECO:0000256" key="1">
    <source>
        <dbReference type="ARBA" id="ARBA00022729"/>
    </source>
</evidence>
<proteinExistence type="predicted"/>
<dbReference type="Gene3D" id="3.30.1300.70">
    <property type="match status" value="1"/>
</dbReference>
<dbReference type="InterPro" id="IPR006558">
    <property type="entry name" value="LamG-like"/>
</dbReference>
<reference evidence="6 7" key="1">
    <citation type="submission" date="2016-10" db="EMBL/GenBank/DDBJ databases">
        <authorList>
            <person name="Varghese N."/>
            <person name="Submissions S."/>
        </authorList>
    </citation>
    <scope>NUCLEOTIDE SEQUENCE [LARGE SCALE GENOMIC DNA]</scope>
    <source>
        <strain evidence="6 7">RHA_55</strain>
    </source>
</reference>
<feature type="chain" id="PRO_5009264316" evidence="4">
    <location>
        <begin position="24"/>
        <end position="3263"/>
    </location>
</feature>
<dbReference type="Pfam" id="PF23237">
    <property type="entry name" value="HYR_4C"/>
    <property type="match status" value="1"/>
</dbReference>
<sequence>MKQSYTLLIQFSIALILSSGITAQNNFISTGQTDNPIISNSNEEELFASTASCIGSPFTLFLDASGNATLNPSDIDDGSTSDTGTLELSLSQTDFTCDDIGSHSITLTVNDGNGQTDTCTTTVIVVDQTAPVADAATLADITAECEVTTLTPPTATDNCASSVTVTHDATLPISTQGTTVVTWTYDDGHGNTSTQTQNVIIDDVTAPVADAATLADITAECEVTTLTPPTATDNCAASVTVTHDATLPIAIQGTTVVTWTYDDGHGNTTTQTQNVIIDDVTAPVADAAALADITAECEVTTLTPPTATDNCASSVTVTHDATLPISTQGTTVVTWTYDDGRGNTSTQTQNVIINDVTAPVADAATLADITAECEVTTLTPPTATDNCAASVTVTHDATLPIAIQGTTVVTWTYDDGHGNTTTQTQNVIIDDVTAPVADTAALADITAECEVTILTPPTATDNCAASVTVTHDATLPISTQGTTVVTWTYDDGHGNTSTQTQNVIIDDVTTPVADAATLADITAECEVTTLTPPTATDNCAASVTVTHDAALPISTQGTTVVTWTYDDGHGNTTTQTQNVIIDDVTNPVTDAATLADITAECEVTTLTPPTATDNCAASVTVTHDATFPISTQGTTVVTWTYDDGHGNTTTQTQNVIIDDVTAPVADAATLADITAECEVTTLTPPTATDNCAASVTVTHDATLPISTQGTTVVTWTYDDGHGNTFTQTQNVIIDDVTAPVADAATLADITAECEVTTLTPPTATDNCAASVTVTHDVILPISTQGTTVVTWTYTDMTGNSSIQTQNVIITDATAPIIESAPGDITVECLADIPPIVNLSWTDNCDAGGSIAGVDAPLSGDSCGGTITRTWNITDSSGNAAITRTQIITINDTVAPILATAPADVTVDCYSNIPPMTQLSWTDNCDSGGNVNGVDSALSGSSYNGTITRTWNIADACGNNAVTRTQIITIIDNVAPTFTFCQSNITLNNDTSLCSAVATFTLPTATDNCGPATVVQTDATGLSSGDAFPVGVTTLEFTATDANGNSSVCTFDITVIDNEPPTITCPAPITINADIYCEISSIPGLIQPATDDNCANTYNIVNNLPDLYPLPIGNHYITWTITDSAGLTATCDQLITVVDATPPVISCPSVDPFYTTDPNQCNATLSFTATATDACNGSPLMSYEIDGNPITFPYTFPLGTTTVDAIADDGNGNTSTCNFDVVVEDHQVPTAVCQPLTITLDASGNATIAEDAINNGSTDACGGLTFDTDITNFDCSDIGSNTVELTVTDSSGNTNTCITTITVLDHVQGATATISSNPVSPICQGESVTFTASGTNLGANPNYQWYAAGTPVGTNSSSYTTTSLANGDDVYVEITSGPCATLTTSNTIIMTVNPLRPVEFTLNTSANPACSGEAVDFFITGLINGGTSPTYQWFVNGNPVGSNSTSYTTSTLVDGDIVSVEVSSDLTCANPVPAAENVTITISPDATINLTSANNNQTICNEDTISNITYQITDAQNAYVTGLPSGLNTNYTAGVLTISGSSPQVGTFNYTVSTDGCGTDIATGIITIHPDATIDLISSDSYEGLCNSGAAMTPIEFQLGPGATGATLSSSPALPSGISGSFNAATGVYTISGSTTSVGTYNYTVATIGCGPSATFDGLIKVFNGVPSTPAYMNNSNNIANVCDTPQTINLNVPADTNVESYTWTFYDRFNNVMNNNGFEIISDPSLENIDVIVTADQQWAGWFPVPYTVEIVANNPCGNSSVRTGYIEILNLGSADIEVYTPDDDNGDTDIIYICEGTTSVTMDGYVGGLDYEDWEWDDNGGINGTSGSFSTTTITTTEEVCVRYFWGWCVETDEVTTTTVTETVDSEYTLPSNAQGGDIITISLIGDGGSLCSLAVDDLEIHILETPDAEITSTDTTICEGDSTTITFEGVPNSQIRVNNGSGNSWYNVQSDGTVSLTVSPTTTTTYTLNRGRYHPNTYPGNNNCPKVINGENVTITVNDPPTVTAPSDITICEGDTVHLSPITLGGTNAIGTWSTSGTGTFSESTYIPSATDIFNGTVTLTLTNNPSDGVCNAVSDDMVVTINQAPTAYTGVNQTICADGSVTLSGAIGGSASTGIWSAPSGSFSNVTDLNATYTPSITSGTVTLTLTTNNPSGPCGSTTDTVIITVNPAAIVDAGSDFTVCSSDTITLNGALSGSATSGTWSSSTGGTFENASVLNTTYTPSTTDISNGSVTLTLTSNNPSGVCNPGVDTVVITINEAATVNAGANITTCSSNPVVNLSATSNTAGTWSGGTGTFNDPDLTNAEYTLGAGETSGTVTLTFTTQDPDGSGPCNVASDSVTINITPFDDAEATYLTTINDCSDTTIGLYGNGTGEWSAVSIPPGRPYSFSNINNPFGYFSGESGAEYEITWTLDNPAPCANDTASFTVNFPDCDTFMTFDGSDDSVNFSDNYNLTGNFSIEVWIKPNVINSNIQTILSKRNADNLATGYDLRLVNSNISFRANGSGLSAGGITADRWHHIVVTYNGTNYTLYVDGFQRNFTTAASPTPNTYNMLLGAMSRPNDTPVNYFNGWLDEVRIWDTAISIEQIRQMMNQEIENDSGMVKGSIVPLDISGLTWNNLSAYYQMNQLNSDITSGHLMANVGGVHGILRNMTSHQVESAPLPYLTTGTSTNWDSANAWQNGNDLMIPNTNSVTWNIVSTKHNVTINRPIEVYGLLVDSNKLTIADGNPLTVNKYLKIDGTLDLEGESQLLQPKGSMVDYTGTGKLERDQQGTGNKFNYNYWGSPVSNAGTAGDRTYALASILYDGTNPVSWTTAHNALGTNPATISSRWLYTYANLTGTYAEWHRINQNTGISVGLGFTMKGSGIGNSEQNYTFSGQPNNGTITHTINGGNETLIGNPYPSAIDAHTFIEDNSNALRDGKIIFWEQAPNNPSHILADYRGRYSYVNYLGNLAGTTTSEEIDGSGNASKEPGRYVPVGQGFFVEADSDGGTLIFNNDQRIFKTEASSQSVFLRSSQQDQGQDDVTIPDGEEPVIRRLRLTFKTPEGATRHLLLGFTSNDVATDDVDYGYDALNADYFPSDMTFLIEDENYVIQGVGEFDKTKTYPLSILIGETGHIEIGLTELENFNDAIDVYIYDAVEGTYTKFNDVNFQKHLEVGEYNNRFYLAFEEDSTLSTIEDEFEDVMVRYLHDSDEIYVKTPSSVQVKQLYLINVAGQTVASWNATNLPMSNEIKIPVKHISQGTYILKAETDTSTFNKKIIVKY</sequence>
<dbReference type="Pfam" id="PF02494">
    <property type="entry name" value="HYR"/>
    <property type="match status" value="3"/>
</dbReference>
<evidence type="ECO:0000313" key="6">
    <source>
        <dbReference type="EMBL" id="SDS94577.1"/>
    </source>
</evidence>
<dbReference type="GO" id="GO:0005975">
    <property type="term" value="P:carbohydrate metabolic process"/>
    <property type="evidence" value="ECO:0007669"/>
    <property type="project" value="UniProtKB-ARBA"/>
</dbReference>
<dbReference type="PANTHER" id="PTHR24273:SF32">
    <property type="entry name" value="HYALIN"/>
    <property type="match status" value="1"/>
</dbReference>
<dbReference type="InterPro" id="IPR057078">
    <property type="entry name" value="HYR-4C"/>
</dbReference>
<dbReference type="Pfam" id="PF13385">
    <property type="entry name" value="Laminin_G_3"/>
    <property type="match status" value="1"/>
</dbReference>
<dbReference type="EMBL" id="LT629774">
    <property type="protein sequence ID" value="SDS94577.1"/>
    <property type="molecule type" value="Genomic_DNA"/>
</dbReference>
<dbReference type="GO" id="GO:0004553">
    <property type="term" value="F:hydrolase activity, hydrolyzing O-glycosyl compounds"/>
    <property type="evidence" value="ECO:0007669"/>
    <property type="project" value="UniProtKB-ARBA"/>
</dbReference>
<accession>A0A1H1WBG8</accession>
<dbReference type="InterPro" id="IPR026444">
    <property type="entry name" value="Secre_tail"/>
</dbReference>
<organism evidence="6 7">
    <name type="scientific">Winogradskyella sediminis</name>
    <dbReference type="NCBI Taxonomy" id="1382466"/>
    <lineage>
        <taxon>Bacteria</taxon>
        <taxon>Pseudomonadati</taxon>
        <taxon>Bacteroidota</taxon>
        <taxon>Flavobacteriia</taxon>
        <taxon>Flavobacteriales</taxon>
        <taxon>Flavobacteriaceae</taxon>
        <taxon>Winogradskyella</taxon>
    </lineage>
</organism>
<feature type="signal peptide" evidence="4">
    <location>
        <begin position="1"/>
        <end position="23"/>
    </location>
</feature>
<keyword evidence="7" id="KW-1185">Reference proteome</keyword>
<evidence type="ECO:0000313" key="7">
    <source>
        <dbReference type="Proteomes" id="UP000198963"/>
    </source>
</evidence>
<keyword evidence="3" id="KW-1015">Disulfide bond</keyword>
<dbReference type="STRING" id="1249933.SAMN04489797_2826"/>
<dbReference type="PANTHER" id="PTHR24273">
    <property type="entry name" value="FI04643P-RELATED"/>
    <property type="match status" value="1"/>
</dbReference>
<dbReference type="RefSeq" id="WP_092447291.1">
    <property type="nucleotide sequence ID" value="NZ_LT629774.1"/>
</dbReference>
<dbReference type="InterPro" id="IPR013783">
    <property type="entry name" value="Ig-like_fold"/>
</dbReference>
<dbReference type="InterPro" id="IPR003410">
    <property type="entry name" value="HYR_dom"/>
</dbReference>
<dbReference type="Gene3D" id="2.60.120.200">
    <property type="match status" value="1"/>
</dbReference>
<dbReference type="Proteomes" id="UP000198963">
    <property type="component" value="Chromosome I"/>
</dbReference>
<keyword evidence="1 4" id="KW-0732">Signal</keyword>
<gene>
    <name evidence="6" type="ORF">SAMN04489797_2826</name>
</gene>
<feature type="domain" description="HYR" evidence="5">
    <location>
        <begin position="970"/>
        <end position="1056"/>
    </location>
</feature>
<dbReference type="Gene3D" id="2.60.40.10">
    <property type="entry name" value="Immunoglobulins"/>
    <property type="match status" value="3"/>
</dbReference>
<dbReference type="NCBIfam" id="TIGR04183">
    <property type="entry name" value="Por_Secre_tail"/>
    <property type="match status" value="1"/>
</dbReference>
<evidence type="ECO:0000256" key="4">
    <source>
        <dbReference type="SAM" id="SignalP"/>
    </source>
</evidence>
<dbReference type="SUPFAM" id="SSF49899">
    <property type="entry name" value="Concanavalin A-like lectins/glucanases"/>
    <property type="match status" value="1"/>
</dbReference>
<protein>
    <submittedName>
        <fullName evidence="6">Por secretion system C-terminal sorting domain-containing protein</fullName>
    </submittedName>
</protein>
<evidence type="ECO:0000259" key="5">
    <source>
        <dbReference type="PROSITE" id="PS50825"/>
    </source>
</evidence>
<keyword evidence="2" id="KW-0677">Repeat</keyword>
<dbReference type="SMART" id="SM00560">
    <property type="entry name" value="LamGL"/>
    <property type="match status" value="1"/>
</dbReference>
<evidence type="ECO:0000256" key="3">
    <source>
        <dbReference type="ARBA" id="ARBA00023157"/>
    </source>
</evidence>
<dbReference type="InterPro" id="IPR013320">
    <property type="entry name" value="ConA-like_dom_sf"/>
</dbReference>
<name>A0A1H1WBG8_9FLAO</name>
<evidence type="ECO:0000256" key="2">
    <source>
        <dbReference type="ARBA" id="ARBA00022737"/>
    </source>
</evidence>
<feature type="domain" description="HYR" evidence="5">
    <location>
        <begin position="1137"/>
        <end position="1224"/>
    </location>
</feature>